<organism evidence="1 2">
    <name type="scientific">Drechslerella stenobrocha 248</name>
    <dbReference type="NCBI Taxonomy" id="1043628"/>
    <lineage>
        <taxon>Eukaryota</taxon>
        <taxon>Fungi</taxon>
        <taxon>Dikarya</taxon>
        <taxon>Ascomycota</taxon>
        <taxon>Pezizomycotina</taxon>
        <taxon>Orbiliomycetes</taxon>
        <taxon>Orbiliales</taxon>
        <taxon>Orbiliaceae</taxon>
        <taxon>Drechslerella</taxon>
    </lineage>
</organism>
<dbReference type="OrthoDB" id="5310827at2759"/>
<dbReference type="AlphaFoldDB" id="W7HQ29"/>
<sequence length="214" mass="23491">MAIVESFHLPHAALHLPADDVCFVFLTSEDVDTEELTTRSVQRVKLCESLARSRGAVLLRTEGGASPFDELQRRIQGDQGGSSTSRPFVLPLSQAIDLVSVLESFVRELRAQKATWAEREQSLRRASLLRSLNLLGHAATHTKITEHAVYGLADAFPSMAAYSEACLDGEARQRLAATLAVDCYEQDGVGGRQLVDSLVGFWQEDWPRGPEARG</sequence>
<dbReference type="HOGENOM" id="CLU_1288882_0_0_1"/>
<evidence type="ECO:0000313" key="2">
    <source>
        <dbReference type="Proteomes" id="UP000024837"/>
    </source>
</evidence>
<accession>W7HQ29</accession>
<gene>
    <name evidence="1" type="ORF">DRE_05986</name>
</gene>
<dbReference type="EMBL" id="KI966429">
    <property type="protein sequence ID" value="EWC45259.1"/>
    <property type="molecule type" value="Genomic_DNA"/>
</dbReference>
<name>W7HQ29_9PEZI</name>
<evidence type="ECO:0000313" key="1">
    <source>
        <dbReference type="EMBL" id="EWC45259.1"/>
    </source>
</evidence>
<reference evidence="1 2" key="1">
    <citation type="submission" date="2013-05" db="EMBL/GenBank/DDBJ databases">
        <title>Drechslerella stenobrocha genome reveals carnivorous origination and mechanical trapping mechanism of predatory fungi.</title>
        <authorList>
            <person name="Liu X."/>
            <person name="Zhang W."/>
            <person name="Liu K."/>
        </authorList>
    </citation>
    <scope>NUCLEOTIDE SEQUENCE [LARGE SCALE GENOMIC DNA]</scope>
    <source>
        <strain evidence="1 2">248</strain>
    </source>
</reference>
<proteinExistence type="predicted"/>
<protein>
    <submittedName>
        <fullName evidence="1">Uncharacterized protein</fullName>
    </submittedName>
</protein>
<keyword evidence="2" id="KW-1185">Reference proteome</keyword>
<dbReference type="Proteomes" id="UP000024837">
    <property type="component" value="Unassembled WGS sequence"/>
</dbReference>